<keyword evidence="2" id="KW-1185">Reference proteome</keyword>
<dbReference type="Proteomes" id="UP000267606">
    <property type="component" value="Unassembled WGS sequence"/>
</dbReference>
<evidence type="ECO:0000313" key="3">
    <source>
        <dbReference type="WBParaSite" id="OFLC_0000466601-mRNA-1"/>
    </source>
</evidence>
<protein>
    <submittedName>
        <fullName evidence="1 3">Uncharacterized protein</fullName>
    </submittedName>
</protein>
<name>A0A183HB05_9BILA</name>
<evidence type="ECO:0000313" key="1">
    <source>
        <dbReference type="EMBL" id="VDO40678.1"/>
    </source>
</evidence>
<organism evidence="3">
    <name type="scientific">Onchocerca flexuosa</name>
    <dbReference type="NCBI Taxonomy" id="387005"/>
    <lineage>
        <taxon>Eukaryota</taxon>
        <taxon>Metazoa</taxon>
        <taxon>Ecdysozoa</taxon>
        <taxon>Nematoda</taxon>
        <taxon>Chromadorea</taxon>
        <taxon>Rhabditida</taxon>
        <taxon>Spirurina</taxon>
        <taxon>Spiruromorpha</taxon>
        <taxon>Filarioidea</taxon>
        <taxon>Onchocercidae</taxon>
        <taxon>Onchocerca</taxon>
    </lineage>
</organism>
<proteinExistence type="predicted"/>
<reference evidence="1 2" key="2">
    <citation type="submission" date="2018-11" db="EMBL/GenBank/DDBJ databases">
        <authorList>
            <consortium name="Pathogen Informatics"/>
        </authorList>
    </citation>
    <scope>NUCLEOTIDE SEQUENCE [LARGE SCALE GENOMIC DNA]</scope>
</reference>
<sequence>MPKHFPLISKMMQYSSLRFFGTLCKISCFVNPFHRYLRIIYICRICLCFFQNLRL</sequence>
<accession>A0A183HB05</accession>
<dbReference type="EMBL" id="UZAJ01003660">
    <property type="protein sequence ID" value="VDO40678.1"/>
    <property type="molecule type" value="Genomic_DNA"/>
</dbReference>
<gene>
    <name evidence="1" type="ORF">OFLC_LOCUS4667</name>
</gene>
<reference evidence="3" key="1">
    <citation type="submission" date="2016-06" db="UniProtKB">
        <authorList>
            <consortium name="WormBaseParasite"/>
        </authorList>
    </citation>
    <scope>IDENTIFICATION</scope>
</reference>
<dbReference type="AlphaFoldDB" id="A0A183HB05"/>
<evidence type="ECO:0000313" key="2">
    <source>
        <dbReference type="Proteomes" id="UP000267606"/>
    </source>
</evidence>
<dbReference type="WBParaSite" id="OFLC_0000466601-mRNA-1">
    <property type="protein sequence ID" value="OFLC_0000466601-mRNA-1"/>
    <property type="gene ID" value="OFLC_0000466601"/>
</dbReference>